<keyword evidence="3" id="KW-1185">Reference proteome</keyword>
<feature type="compositionally biased region" description="Basic and acidic residues" evidence="1">
    <location>
        <begin position="321"/>
        <end position="334"/>
    </location>
</feature>
<dbReference type="STRING" id="320497.A0U93_08030"/>
<feature type="region of interest" description="Disordered" evidence="1">
    <location>
        <begin position="315"/>
        <end position="340"/>
    </location>
</feature>
<dbReference type="RefSeq" id="WP_077806906.1">
    <property type="nucleotide sequence ID" value="NZ_BJXS01000007.1"/>
</dbReference>
<evidence type="ECO:0000313" key="3">
    <source>
        <dbReference type="Proteomes" id="UP000188604"/>
    </source>
</evidence>
<sequence>MTDQPVSTRVPEGRWDLLEGVTLDGRPVTTLYDRWMPVSSVPLSRDVTCVLLRDADSDRLSLWYLDAGRAYLGPHIEALNRISADDVLAPVAPALAELAQYSLAGRPQTPIAPVPPMPALLAEQLAGAWAVRNLHAVSIVPISRAEADGTLSGPGGLVLDDRNMRRLLDSRVGEGPLVVASPFDAAPLRAQTIIETAGLTIHRFYAADQDAAFYLIWPVSRTDDQKPAFYCPRAQLIVSDQPQAGLLPGRILAWYLMHPDHVRDIEEATDFQATDYGLGRASGLMDISDAPETPEVPVQAVRSQSEAWSFLAASAAGKPARLPDDPPPRQEKTGETTAAPSGLFKRLRAFMKRD</sequence>
<dbReference type="OrthoDB" id="7281372at2"/>
<gene>
    <name evidence="2" type="ORF">A0U93_08030</name>
</gene>
<name>A0A1U9KQ33_9PROT</name>
<dbReference type="EMBL" id="CP014691">
    <property type="protein sequence ID" value="AQS87895.1"/>
    <property type="molecule type" value="Genomic_DNA"/>
</dbReference>
<accession>A0A1U9KQ33</accession>
<organism evidence="2 3">
    <name type="scientific">Neoasaia chiangmaiensis</name>
    <dbReference type="NCBI Taxonomy" id="320497"/>
    <lineage>
        <taxon>Bacteria</taxon>
        <taxon>Pseudomonadati</taxon>
        <taxon>Pseudomonadota</taxon>
        <taxon>Alphaproteobacteria</taxon>
        <taxon>Acetobacterales</taxon>
        <taxon>Acetobacteraceae</taxon>
        <taxon>Neoasaia</taxon>
    </lineage>
</organism>
<dbReference type="AlphaFoldDB" id="A0A1U9KQ33"/>
<protein>
    <submittedName>
        <fullName evidence="2">Uncharacterized protein</fullName>
    </submittedName>
</protein>
<evidence type="ECO:0000313" key="2">
    <source>
        <dbReference type="EMBL" id="AQS87895.1"/>
    </source>
</evidence>
<evidence type="ECO:0000256" key="1">
    <source>
        <dbReference type="SAM" id="MobiDB-lite"/>
    </source>
</evidence>
<proteinExistence type="predicted"/>
<dbReference type="KEGG" id="nch:A0U93_08030"/>
<reference evidence="2 3" key="1">
    <citation type="submission" date="2016-03" db="EMBL/GenBank/DDBJ databases">
        <title>Acetic acid bacteria sequencing.</title>
        <authorList>
            <person name="Brandt J."/>
            <person name="Jakob F."/>
            <person name="Vogel R.F."/>
        </authorList>
    </citation>
    <scope>NUCLEOTIDE SEQUENCE [LARGE SCALE GENOMIC DNA]</scope>
    <source>
        <strain evidence="2 3">NBRC 101099</strain>
    </source>
</reference>
<dbReference type="Proteomes" id="UP000188604">
    <property type="component" value="Chromosome"/>
</dbReference>